<proteinExistence type="predicted"/>
<protein>
    <recommendedName>
        <fullName evidence="3">DUF937 domain-containing protein</fullName>
    </recommendedName>
</protein>
<comment type="caution">
    <text evidence="1">The sequence shown here is derived from an EMBL/GenBank/DDBJ whole genome shotgun (WGS) entry which is preliminary data.</text>
</comment>
<name>A0A916JA01_9BACT</name>
<sequence length="201" mass="20025">MLEQILGLIQQNSQAAIVQNPAIPNENNNDVMQTLLGAITGGLQDHAQNGNMQGVMGLLSGHGSGNGMMNNPIVASIAGNAISSMMQRFGLSNDAASGIVGSVLPGVLSGLVSKVSNPNDSSLDFNDLLGGLTGGNSAQSQGSGLDFNQIGYALADGKLDMSDLMRVGGSMMGGGNNTSPAPQQGGGMDLGGLLGGLLGGK</sequence>
<dbReference type="AlphaFoldDB" id="A0A916JA01"/>
<reference evidence="1" key="1">
    <citation type="submission" date="2021-04" db="EMBL/GenBank/DDBJ databases">
        <authorList>
            <person name="Rodrigo-Torres L."/>
            <person name="Arahal R. D."/>
            <person name="Lucena T."/>
        </authorList>
    </citation>
    <scope>NUCLEOTIDE SEQUENCE</scope>
    <source>
        <strain evidence="1">CECT 9275</strain>
    </source>
</reference>
<dbReference type="InterPro" id="IPR027405">
    <property type="entry name" value="YidB-like"/>
</dbReference>
<evidence type="ECO:0000313" key="1">
    <source>
        <dbReference type="EMBL" id="CAG4998324.1"/>
    </source>
</evidence>
<dbReference type="EMBL" id="CAJRAF010000002">
    <property type="protein sequence ID" value="CAG4998324.1"/>
    <property type="molecule type" value="Genomic_DNA"/>
</dbReference>
<evidence type="ECO:0000313" key="2">
    <source>
        <dbReference type="Proteomes" id="UP000680038"/>
    </source>
</evidence>
<dbReference type="RefSeq" id="WP_215238660.1">
    <property type="nucleotide sequence ID" value="NZ_CAJRAF010000002.1"/>
</dbReference>
<dbReference type="Proteomes" id="UP000680038">
    <property type="component" value="Unassembled WGS sequence"/>
</dbReference>
<keyword evidence="2" id="KW-1185">Reference proteome</keyword>
<gene>
    <name evidence="1" type="ORF">DYBT9275_01977</name>
</gene>
<evidence type="ECO:0008006" key="3">
    <source>
        <dbReference type="Google" id="ProtNLM"/>
    </source>
</evidence>
<dbReference type="SUPFAM" id="SSF140804">
    <property type="entry name" value="YidB-like"/>
    <property type="match status" value="1"/>
</dbReference>
<accession>A0A916JA01</accession>
<organism evidence="1 2">
    <name type="scientific">Dyadobacter helix</name>
    <dbReference type="NCBI Taxonomy" id="2822344"/>
    <lineage>
        <taxon>Bacteria</taxon>
        <taxon>Pseudomonadati</taxon>
        <taxon>Bacteroidota</taxon>
        <taxon>Cytophagia</taxon>
        <taxon>Cytophagales</taxon>
        <taxon>Spirosomataceae</taxon>
        <taxon>Dyadobacter</taxon>
    </lineage>
</organism>